<feature type="region of interest" description="Disordered" evidence="1">
    <location>
        <begin position="1"/>
        <end position="33"/>
    </location>
</feature>
<evidence type="ECO:0000313" key="2">
    <source>
        <dbReference type="EMBL" id="QOZ65139.1"/>
    </source>
</evidence>
<dbReference type="AlphaFoldDB" id="A0AAE7TEF7"/>
<feature type="compositionally biased region" description="Basic residues" evidence="1">
    <location>
        <begin position="1"/>
        <end position="13"/>
    </location>
</feature>
<accession>A0AAE7TEF7</accession>
<organism evidence="2 3">
    <name type="scientific">Bradyrhizobium arachidis</name>
    <dbReference type="NCBI Taxonomy" id="858423"/>
    <lineage>
        <taxon>Bacteria</taxon>
        <taxon>Pseudomonadati</taxon>
        <taxon>Pseudomonadota</taxon>
        <taxon>Alphaproteobacteria</taxon>
        <taxon>Hyphomicrobiales</taxon>
        <taxon>Nitrobacteraceae</taxon>
        <taxon>Bradyrhizobium</taxon>
    </lineage>
</organism>
<evidence type="ECO:0000313" key="3">
    <source>
        <dbReference type="Proteomes" id="UP000594015"/>
    </source>
</evidence>
<protein>
    <submittedName>
        <fullName evidence="2">Uncharacterized protein</fullName>
    </submittedName>
</protein>
<evidence type="ECO:0000256" key="1">
    <source>
        <dbReference type="SAM" id="MobiDB-lite"/>
    </source>
</evidence>
<proteinExistence type="predicted"/>
<dbReference type="EMBL" id="CP030050">
    <property type="protein sequence ID" value="QOZ65139.1"/>
    <property type="molecule type" value="Genomic_DNA"/>
</dbReference>
<feature type="compositionally biased region" description="Basic and acidic residues" evidence="1">
    <location>
        <begin position="14"/>
        <end position="25"/>
    </location>
</feature>
<reference evidence="2 3" key="1">
    <citation type="submission" date="2018-06" db="EMBL/GenBank/DDBJ databases">
        <title>Comparative genomics of Bradyrhizobium nodulating Arachidis hypogaea.</title>
        <authorList>
            <person name="Li Y."/>
        </authorList>
    </citation>
    <scope>NUCLEOTIDE SEQUENCE [LARGE SCALE GENOMIC DNA]</scope>
    <source>
        <strain evidence="2 3">CCBAU 051107</strain>
    </source>
</reference>
<dbReference type="Proteomes" id="UP000594015">
    <property type="component" value="Chromosome"/>
</dbReference>
<gene>
    <name evidence="2" type="ORF">WN72_00750</name>
</gene>
<dbReference type="KEGG" id="barh:WN72_00750"/>
<name>A0AAE7TEF7_9BRAD</name>
<sequence>MRRARHRQRRQGRPAREDRGADGGDRTGGAVGRSLHRHCEELLRRSNPDCHCGNSLDCFAALAMTGVEARSRHPHRRRPCERRDP</sequence>